<dbReference type="InterPro" id="IPR007730">
    <property type="entry name" value="SPOR-like_dom"/>
</dbReference>
<keyword evidence="1" id="KW-0472">Membrane</keyword>
<dbReference type="Gene3D" id="3.30.70.1070">
    <property type="entry name" value="Sporulation related repeat"/>
    <property type="match status" value="1"/>
</dbReference>
<dbReference type="Proteomes" id="UP001139646">
    <property type="component" value="Unassembled WGS sequence"/>
</dbReference>
<organism evidence="3 4">
    <name type="scientific">Colwellia maritima</name>
    <dbReference type="NCBI Taxonomy" id="2912588"/>
    <lineage>
        <taxon>Bacteria</taxon>
        <taxon>Pseudomonadati</taxon>
        <taxon>Pseudomonadota</taxon>
        <taxon>Gammaproteobacteria</taxon>
        <taxon>Alteromonadales</taxon>
        <taxon>Colwelliaceae</taxon>
        <taxon>Colwellia</taxon>
    </lineage>
</organism>
<dbReference type="PROSITE" id="PS51724">
    <property type="entry name" value="SPOR"/>
    <property type="match status" value="1"/>
</dbReference>
<feature type="domain" description="SPOR" evidence="2">
    <location>
        <begin position="400"/>
        <end position="477"/>
    </location>
</feature>
<keyword evidence="1" id="KW-0812">Transmembrane</keyword>
<gene>
    <name evidence="3" type="ORF">L3081_18290</name>
</gene>
<evidence type="ECO:0000313" key="4">
    <source>
        <dbReference type="Proteomes" id="UP001139646"/>
    </source>
</evidence>
<evidence type="ECO:0000256" key="1">
    <source>
        <dbReference type="SAM" id="Phobius"/>
    </source>
</evidence>
<dbReference type="InterPro" id="IPR036680">
    <property type="entry name" value="SPOR-like_sf"/>
</dbReference>
<evidence type="ECO:0000313" key="3">
    <source>
        <dbReference type="EMBL" id="MCI2284980.1"/>
    </source>
</evidence>
<keyword evidence="4" id="KW-1185">Reference proteome</keyword>
<name>A0ABS9X408_9GAMM</name>
<evidence type="ECO:0000259" key="2">
    <source>
        <dbReference type="PROSITE" id="PS51724"/>
    </source>
</evidence>
<accession>A0ABS9X408</accession>
<proteinExistence type="predicted"/>
<comment type="caution">
    <text evidence="3">The sequence shown here is derived from an EMBL/GenBank/DDBJ whole genome shotgun (WGS) entry which is preliminary data.</text>
</comment>
<sequence>MSVVAHTNISHKHMASVQLNNEPAVTAISVSARIDYIQRFSKQAVLVIDNDVNVYAQAARQFLINCSSDESTQETNVAFVSASTKLNDIQMRCRLIEQLFANTLFDPEKSLAVSILNLNKHSKGNINIVIEHAHALSLQIKYELCQLVNVASKTQRKIDVVLFGLEQAAQDVAADQTLFKNKLSIIDAKSGQLFALEHAKFASDKTIFNSKLWLKLLSALLLFSVLIGLSWYGLIHYDNFKLSELSKLTEVDATPIETSALVLEKTPSKEKTHTTVQPQDLPVEGSAKLANITDIQAALLGEISSIKDNGAQQAQATDILQALELNESSETSLVNGTPSVKVTQSKQVTIKPIRDTSKYESSNMTPMVPKDSESSKITLLKIPQFDIASVEFVLTPEYYTKASSGYVVQLVGFTKLDLLSRFIKKYPNIDYFSYEKMLNDQKLIVLTTAIYDNKSQANAAIKLLPQGIVDRGVWIKPLSLVQEEINSL</sequence>
<reference evidence="3" key="1">
    <citation type="submission" date="2022-01" db="EMBL/GenBank/DDBJ databases">
        <title>Colwellia maritima, isolated from seawater.</title>
        <authorList>
            <person name="Kristyanto S."/>
            <person name="Jung J."/>
            <person name="Jeon C.O."/>
        </authorList>
    </citation>
    <scope>NUCLEOTIDE SEQUENCE</scope>
    <source>
        <strain evidence="3">MSW7</strain>
    </source>
</reference>
<dbReference type="RefSeq" id="WP_242287505.1">
    <property type="nucleotide sequence ID" value="NZ_JAKKSL010000003.1"/>
</dbReference>
<protein>
    <recommendedName>
        <fullName evidence="2">SPOR domain-containing protein</fullName>
    </recommendedName>
</protein>
<feature type="transmembrane region" description="Helical" evidence="1">
    <location>
        <begin position="212"/>
        <end position="234"/>
    </location>
</feature>
<keyword evidence="1" id="KW-1133">Transmembrane helix</keyword>
<dbReference type="EMBL" id="JAKKSL010000003">
    <property type="protein sequence ID" value="MCI2284980.1"/>
    <property type="molecule type" value="Genomic_DNA"/>
</dbReference>